<proteinExistence type="predicted"/>
<feature type="compositionally biased region" description="Basic and acidic residues" evidence="1">
    <location>
        <begin position="29"/>
        <end position="44"/>
    </location>
</feature>
<evidence type="ECO:0000256" key="1">
    <source>
        <dbReference type="SAM" id="MobiDB-lite"/>
    </source>
</evidence>
<feature type="region of interest" description="Disordered" evidence="1">
    <location>
        <begin position="29"/>
        <end position="48"/>
    </location>
</feature>
<dbReference type="Proteomes" id="UP000314294">
    <property type="component" value="Unassembled WGS sequence"/>
</dbReference>
<protein>
    <submittedName>
        <fullName evidence="2">Uncharacterized protein</fullName>
    </submittedName>
</protein>
<sequence>MSGATIRDAAEYTATPDLAANYRNPAFTHDESAVHSPEPVDYRRPAPVYQLNGPALDADLRQWGPSAGIRPSSPTAYGHNGPFSNAGLSTSLNLREFPHNPVSAAETECVQWRLYGGP</sequence>
<dbReference type="EMBL" id="SRLO01009929">
    <property type="protein sequence ID" value="TNN26581.1"/>
    <property type="molecule type" value="Genomic_DNA"/>
</dbReference>
<organism evidence="2 3">
    <name type="scientific">Liparis tanakae</name>
    <name type="common">Tanaka's snailfish</name>
    <dbReference type="NCBI Taxonomy" id="230148"/>
    <lineage>
        <taxon>Eukaryota</taxon>
        <taxon>Metazoa</taxon>
        <taxon>Chordata</taxon>
        <taxon>Craniata</taxon>
        <taxon>Vertebrata</taxon>
        <taxon>Euteleostomi</taxon>
        <taxon>Actinopterygii</taxon>
        <taxon>Neopterygii</taxon>
        <taxon>Teleostei</taxon>
        <taxon>Neoteleostei</taxon>
        <taxon>Acanthomorphata</taxon>
        <taxon>Eupercaria</taxon>
        <taxon>Perciformes</taxon>
        <taxon>Cottioidei</taxon>
        <taxon>Cottales</taxon>
        <taxon>Liparidae</taxon>
        <taxon>Liparis</taxon>
    </lineage>
</organism>
<reference evidence="2 3" key="1">
    <citation type="submission" date="2019-03" db="EMBL/GenBank/DDBJ databases">
        <title>First draft genome of Liparis tanakae, snailfish: a comprehensive survey of snailfish specific genes.</title>
        <authorList>
            <person name="Kim W."/>
            <person name="Song I."/>
            <person name="Jeong J.-H."/>
            <person name="Kim D."/>
            <person name="Kim S."/>
            <person name="Ryu S."/>
            <person name="Song J.Y."/>
            <person name="Lee S.K."/>
        </authorList>
    </citation>
    <scope>NUCLEOTIDE SEQUENCE [LARGE SCALE GENOMIC DNA]</scope>
    <source>
        <tissue evidence="2">Muscle</tissue>
    </source>
</reference>
<keyword evidence="3" id="KW-1185">Reference proteome</keyword>
<dbReference type="OrthoDB" id="7493297at2759"/>
<dbReference type="AlphaFoldDB" id="A0A4Z2ECV9"/>
<evidence type="ECO:0000313" key="3">
    <source>
        <dbReference type="Proteomes" id="UP000314294"/>
    </source>
</evidence>
<accession>A0A4Z2ECV9</accession>
<comment type="caution">
    <text evidence="2">The sequence shown here is derived from an EMBL/GenBank/DDBJ whole genome shotgun (WGS) entry which is preliminary data.</text>
</comment>
<feature type="region of interest" description="Disordered" evidence="1">
    <location>
        <begin position="59"/>
        <end position="85"/>
    </location>
</feature>
<name>A0A4Z2ECV9_9TELE</name>
<gene>
    <name evidence="2" type="ORF">EYF80_063283</name>
</gene>
<evidence type="ECO:0000313" key="2">
    <source>
        <dbReference type="EMBL" id="TNN26581.1"/>
    </source>
</evidence>